<dbReference type="GO" id="GO:0005737">
    <property type="term" value="C:cytoplasm"/>
    <property type="evidence" value="ECO:0007669"/>
    <property type="project" value="UniProtKB-SubCell"/>
</dbReference>
<dbReference type="GO" id="GO:0002098">
    <property type="term" value="P:tRNA wobble uridine modification"/>
    <property type="evidence" value="ECO:0007669"/>
    <property type="project" value="InterPro"/>
</dbReference>
<evidence type="ECO:0000256" key="9">
    <source>
        <dbReference type="SAM" id="MobiDB-lite"/>
    </source>
</evidence>
<dbReference type="OrthoDB" id="289162at2759"/>
<proteinExistence type="inferred from homology"/>
<evidence type="ECO:0000256" key="2">
    <source>
        <dbReference type="ARBA" id="ARBA00004496"/>
    </source>
</evidence>
<organism evidence="10 11">
    <name type="scientific">Linderina pennispora</name>
    <dbReference type="NCBI Taxonomy" id="61395"/>
    <lineage>
        <taxon>Eukaryota</taxon>
        <taxon>Fungi</taxon>
        <taxon>Fungi incertae sedis</taxon>
        <taxon>Zoopagomycota</taxon>
        <taxon>Kickxellomycotina</taxon>
        <taxon>Kickxellomycetes</taxon>
        <taxon>Kickxellales</taxon>
        <taxon>Kickxellaceae</taxon>
        <taxon>Linderina</taxon>
    </lineage>
</organism>
<evidence type="ECO:0000256" key="5">
    <source>
        <dbReference type="ARBA" id="ARBA00020265"/>
    </source>
</evidence>
<evidence type="ECO:0000256" key="8">
    <source>
        <dbReference type="ARBA" id="ARBA00023242"/>
    </source>
</evidence>
<reference evidence="10 11" key="1">
    <citation type="submission" date="2016-07" db="EMBL/GenBank/DDBJ databases">
        <title>Pervasive Adenine N6-methylation of Active Genes in Fungi.</title>
        <authorList>
            <consortium name="DOE Joint Genome Institute"/>
            <person name="Mondo S.J."/>
            <person name="Dannebaum R.O."/>
            <person name="Kuo R.C."/>
            <person name="Labutti K."/>
            <person name="Haridas S."/>
            <person name="Kuo A."/>
            <person name="Salamov A."/>
            <person name="Ahrendt S.R."/>
            <person name="Lipzen A."/>
            <person name="Sullivan W."/>
            <person name="Andreopoulos W.B."/>
            <person name="Clum A."/>
            <person name="Lindquist E."/>
            <person name="Daum C."/>
            <person name="Ramamoorthy G.K."/>
            <person name="Gryganskyi A."/>
            <person name="Culley D."/>
            <person name="Magnuson J.K."/>
            <person name="James T.Y."/>
            <person name="O'Malley M.A."/>
            <person name="Stajich J.E."/>
            <person name="Spatafora J.W."/>
            <person name="Visel A."/>
            <person name="Grigoriev I.V."/>
        </authorList>
    </citation>
    <scope>NUCLEOTIDE SEQUENCE [LARGE SCALE GENOMIC DNA]</scope>
    <source>
        <strain evidence="10 11">ATCC 12442</strain>
    </source>
</reference>
<evidence type="ECO:0000256" key="1">
    <source>
        <dbReference type="ARBA" id="ARBA00004123"/>
    </source>
</evidence>
<dbReference type="GO" id="GO:0008023">
    <property type="term" value="C:transcription elongation factor complex"/>
    <property type="evidence" value="ECO:0007669"/>
    <property type="project" value="TreeGrafter"/>
</dbReference>
<dbReference type="Pfam" id="PF05625">
    <property type="entry name" value="PAXNEB"/>
    <property type="match status" value="1"/>
</dbReference>
<evidence type="ECO:0000256" key="3">
    <source>
        <dbReference type="ARBA" id="ARBA00005043"/>
    </source>
</evidence>
<evidence type="ECO:0000256" key="4">
    <source>
        <dbReference type="ARBA" id="ARBA00007573"/>
    </source>
</evidence>
<evidence type="ECO:0000256" key="6">
    <source>
        <dbReference type="ARBA" id="ARBA00022490"/>
    </source>
</evidence>
<dbReference type="InterPro" id="IPR027417">
    <property type="entry name" value="P-loop_NTPase"/>
</dbReference>
<dbReference type="PANTHER" id="PTHR12896">
    <property type="entry name" value="PAX6 NEIGHBOR PROTEIN PAXNEB"/>
    <property type="match status" value="1"/>
</dbReference>
<dbReference type="EMBL" id="MCFD01000012">
    <property type="protein sequence ID" value="ORX67481.1"/>
    <property type="molecule type" value="Genomic_DNA"/>
</dbReference>
<evidence type="ECO:0000256" key="7">
    <source>
        <dbReference type="ARBA" id="ARBA00022694"/>
    </source>
</evidence>
<dbReference type="Gene3D" id="3.40.50.300">
    <property type="entry name" value="P-loop containing nucleotide triphosphate hydrolases"/>
    <property type="match status" value="1"/>
</dbReference>
<feature type="region of interest" description="Disordered" evidence="9">
    <location>
        <begin position="277"/>
        <end position="302"/>
    </location>
</feature>
<name>A0A1Y1W1T1_9FUNG</name>
<gene>
    <name evidence="10" type="ORF">DL89DRAFT_269280</name>
</gene>
<evidence type="ECO:0000313" key="11">
    <source>
        <dbReference type="Proteomes" id="UP000193922"/>
    </source>
</evidence>
<accession>A0A1Y1W1T1</accession>
<comment type="pathway">
    <text evidence="3">tRNA modification; 5-methoxycarbonylmethyl-2-thiouridine-tRNA biosynthesis.</text>
</comment>
<dbReference type="RefSeq" id="XP_040741368.1">
    <property type="nucleotide sequence ID" value="XM_040888236.1"/>
</dbReference>
<protein>
    <recommendedName>
        <fullName evidence="5">Elongator complex protein 4</fullName>
    </recommendedName>
</protein>
<comment type="subcellular location">
    <subcellularLocation>
        <location evidence="2">Cytoplasm</location>
    </subcellularLocation>
    <subcellularLocation>
        <location evidence="1">Nucleus</location>
    </subcellularLocation>
</comment>
<keyword evidence="8" id="KW-0539">Nucleus</keyword>
<comment type="similarity">
    <text evidence="4">Belongs to the ELP4 family.</text>
</comment>
<dbReference type="GO" id="GO:0033588">
    <property type="term" value="C:elongator holoenzyme complex"/>
    <property type="evidence" value="ECO:0007669"/>
    <property type="project" value="InterPro"/>
</dbReference>
<dbReference type="CDD" id="cd19494">
    <property type="entry name" value="Elp4"/>
    <property type="match status" value="1"/>
</dbReference>
<dbReference type="GeneID" id="63804884"/>
<evidence type="ECO:0000313" key="10">
    <source>
        <dbReference type="EMBL" id="ORX67481.1"/>
    </source>
</evidence>
<comment type="caution">
    <text evidence="10">The sequence shown here is derived from an EMBL/GenBank/DDBJ whole genome shotgun (WGS) entry which is preliminary data.</text>
</comment>
<dbReference type="PANTHER" id="PTHR12896:SF1">
    <property type="entry name" value="ELONGATOR COMPLEX PROTEIN 4"/>
    <property type="match status" value="1"/>
</dbReference>
<keyword evidence="11" id="KW-1185">Reference proteome</keyword>
<dbReference type="InterPro" id="IPR008728">
    <property type="entry name" value="Elongator_complex_protein_4"/>
</dbReference>
<keyword evidence="7" id="KW-0819">tRNA processing</keyword>
<sequence>MDLQSQLPGWTSARRDKKDPDLKIAWRYQNLPRVDKEMENTQGTAGEMAFCERFDLSTRIPREALERAKIDLIDGDKIAEMSQGDRYRGDMYKCVLDEIARIIDDGGFSSLQQPPAGHERNILRLELRSLGSAFWRGDTSILQFLHALRGLLRYSYVACVISLPVHLYDGDSGRLPVVRRIEHLCDAVIELESFEGAYAKPTDIVGGRKAGAATEYHGFLHIHKLPRVNSLTAAGGRLSILHSGGGSANNLAFRQRRKKFCIETYHLPIEGGVTERRVPEDNKKPRAVGCGSRPGKPDPLEF</sequence>
<dbReference type="Proteomes" id="UP000193922">
    <property type="component" value="Unassembled WGS sequence"/>
</dbReference>
<dbReference type="AlphaFoldDB" id="A0A1Y1W1T1"/>
<dbReference type="STRING" id="61395.A0A1Y1W1T1"/>
<keyword evidence="6" id="KW-0963">Cytoplasm</keyword>
<dbReference type="UniPathway" id="UPA00988"/>